<keyword evidence="3" id="KW-0285">Flavoprotein</keyword>
<dbReference type="InterPro" id="IPR007867">
    <property type="entry name" value="GMC_OxRtase_C"/>
</dbReference>
<sequence>MSSSYSPDYIIIGGGTSGLVVANRLSENPDVQVLVLEAGKDLIADPRANVPAFWTSLMGSEADWQYKSVPQPGLGGRCIRIPQGKALGGSSAINGQAFIAPAQAEIDAWAKLGNPGWDWAGLVPSYKKSYTLIPPPDQATLEHLGIDWIDDEYRGTSGPIKVSFPGIIRNPLCKAWIDAFRGFNKATNTDPFSGNSIGGYSNTATVDPETKTRSYANSAYGVPLLQRSNVRIFTDTKVRRIVVTKTPAGNVRAVGVDALVEGKTERFTSTKDVILASGVYNTPKLLELSGIGDKELLERHGIQVYVNLPGVGENLQDHLMTGLSYEVVDGVMTGDPLMRQEPEAIAQAQKLYVEHKAGPFTIGGMQSHAFMPTPNITELLDRLPRAQGANDTEYYDTVRAILDHPDSSSMAWLMFLAQTNLHEGGKSFVGSQFLPENFASLGCAQSHPFSRGATHISSADIDAEPNIDPRYFSHPADLEIMARALQALDTQLRPSAQLAPFFKPNGKRNHPDAFNVKDLEGAKKYVIDTVTTAYHSCGSAAMLPKEKGGVVDPKLIVYGTENIRIVDASIFPLIPRGNIMSSVYAVAEKAADIIKGN</sequence>
<keyword evidence="6" id="KW-1185">Reference proteome</keyword>
<comment type="cofactor">
    <cofactor evidence="2">
        <name>FAD</name>
        <dbReference type="ChEBI" id="CHEBI:57692"/>
    </cofactor>
</comment>
<dbReference type="Pfam" id="PF05199">
    <property type="entry name" value="GMC_oxred_C"/>
    <property type="match status" value="1"/>
</dbReference>
<feature type="domain" description="Glucose-methanol-choline oxidoreductase N-terminal" evidence="4">
    <location>
        <begin position="84"/>
        <end position="107"/>
    </location>
</feature>
<dbReference type="GO" id="GO:0050660">
    <property type="term" value="F:flavin adenine dinucleotide binding"/>
    <property type="evidence" value="ECO:0007669"/>
    <property type="project" value="InterPro"/>
</dbReference>
<organism evidence="5 6">
    <name type="scientific">Daldinia eschscholtzii</name>
    <dbReference type="NCBI Taxonomy" id="292717"/>
    <lineage>
        <taxon>Eukaryota</taxon>
        <taxon>Fungi</taxon>
        <taxon>Dikarya</taxon>
        <taxon>Ascomycota</taxon>
        <taxon>Pezizomycotina</taxon>
        <taxon>Sordariomycetes</taxon>
        <taxon>Xylariomycetidae</taxon>
        <taxon>Xylariales</taxon>
        <taxon>Hypoxylaceae</taxon>
        <taxon>Daldinia</taxon>
    </lineage>
</organism>
<dbReference type="InterPro" id="IPR036188">
    <property type="entry name" value="FAD/NAD-bd_sf"/>
</dbReference>
<evidence type="ECO:0000313" key="6">
    <source>
        <dbReference type="Proteomes" id="UP001369815"/>
    </source>
</evidence>
<dbReference type="Gene3D" id="3.30.560.10">
    <property type="entry name" value="Glucose Oxidase, domain 3"/>
    <property type="match status" value="1"/>
</dbReference>
<dbReference type="PROSITE" id="PS00623">
    <property type="entry name" value="GMC_OXRED_1"/>
    <property type="match status" value="1"/>
</dbReference>
<dbReference type="InterPro" id="IPR012132">
    <property type="entry name" value="GMC_OxRdtase"/>
</dbReference>
<dbReference type="Proteomes" id="UP001369815">
    <property type="component" value="Unassembled WGS sequence"/>
</dbReference>
<gene>
    <name evidence="5" type="ORF">Daesc_003290</name>
</gene>
<comment type="caution">
    <text evidence="5">The sequence shown here is derived from an EMBL/GenBank/DDBJ whole genome shotgun (WGS) entry which is preliminary data.</text>
</comment>
<dbReference type="SUPFAM" id="SSF54373">
    <property type="entry name" value="FAD-linked reductases, C-terminal domain"/>
    <property type="match status" value="1"/>
</dbReference>
<evidence type="ECO:0000256" key="2">
    <source>
        <dbReference type="PIRSR" id="PIRSR000137-2"/>
    </source>
</evidence>
<dbReference type="EMBL" id="JBANMG010000003">
    <property type="protein sequence ID" value="KAK6955648.1"/>
    <property type="molecule type" value="Genomic_DNA"/>
</dbReference>
<dbReference type="InterPro" id="IPR000172">
    <property type="entry name" value="GMC_OxRdtase_N"/>
</dbReference>
<reference evidence="5 6" key="1">
    <citation type="journal article" date="2024" name="Front Chem Biol">
        <title>Unveiling the potential of Daldinia eschscholtzii MFLUCC 19-0629 through bioactivity and bioinformatics studies for enhanced sustainable agriculture production.</title>
        <authorList>
            <person name="Brooks S."/>
            <person name="Weaver J.A."/>
            <person name="Klomchit A."/>
            <person name="Alharthi S.A."/>
            <person name="Onlamun T."/>
            <person name="Nurani R."/>
            <person name="Vong T.K."/>
            <person name="Alberti F."/>
            <person name="Greco C."/>
        </authorList>
    </citation>
    <scope>NUCLEOTIDE SEQUENCE [LARGE SCALE GENOMIC DNA]</scope>
    <source>
        <strain evidence="5">MFLUCC 19-0629</strain>
    </source>
</reference>
<evidence type="ECO:0000259" key="4">
    <source>
        <dbReference type="PROSITE" id="PS00623"/>
    </source>
</evidence>
<feature type="binding site" evidence="2">
    <location>
        <begin position="16"/>
        <end position="17"/>
    </location>
    <ligand>
        <name>FAD</name>
        <dbReference type="ChEBI" id="CHEBI:57692"/>
    </ligand>
</feature>
<protein>
    <recommendedName>
        <fullName evidence="4">Glucose-methanol-choline oxidoreductase N-terminal domain-containing protein</fullName>
    </recommendedName>
</protein>
<dbReference type="GO" id="GO:0016614">
    <property type="term" value="F:oxidoreductase activity, acting on CH-OH group of donors"/>
    <property type="evidence" value="ECO:0007669"/>
    <property type="project" value="InterPro"/>
</dbReference>
<proteinExistence type="inferred from homology"/>
<keyword evidence="2 3" id="KW-0274">FAD</keyword>
<accession>A0AAX6MSM5</accession>
<dbReference type="AlphaFoldDB" id="A0AAX6MSM5"/>
<dbReference type="Gene3D" id="3.50.50.60">
    <property type="entry name" value="FAD/NAD(P)-binding domain"/>
    <property type="match status" value="1"/>
</dbReference>
<feature type="binding site" evidence="2">
    <location>
        <position position="238"/>
    </location>
    <ligand>
        <name>FAD</name>
        <dbReference type="ChEBI" id="CHEBI:57692"/>
    </ligand>
</feature>
<evidence type="ECO:0000313" key="5">
    <source>
        <dbReference type="EMBL" id="KAK6955648.1"/>
    </source>
</evidence>
<dbReference type="PANTHER" id="PTHR11552">
    <property type="entry name" value="GLUCOSE-METHANOL-CHOLINE GMC OXIDOREDUCTASE"/>
    <property type="match status" value="1"/>
</dbReference>
<evidence type="ECO:0000256" key="3">
    <source>
        <dbReference type="RuleBase" id="RU003968"/>
    </source>
</evidence>
<name>A0AAX6MSM5_9PEZI</name>
<dbReference type="PIRSF" id="PIRSF000137">
    <property type="entry name" value="Alcohol_oxidase"/>
    <property type="match status" value="1"/>
</dbReference>
<dbReference type="PANTHER" id="PTHR11552:SF210">
    <property type="entry name" value="GLUCOSE-METHANOL-CHOLINE OXIDOREDUCTASE N-TERMINAL DOMAIN-CONTAINING PROTEIN-RELATED"/>
    <property type="match status" value="1"/>
</dbReference>
<dbReference type="SUPFAM" id="SSF51905">
    <property type="entry name" value="FAD/NAD(P)-binding domain"/>
    <property type="match status" value="1"/>
</dbReference>
<comment type="similarity">
    <text evidence="1 3">Belongs to the GMC oxidoreductase family.</text>
</comment>
<evidence type="ECO:0000256" key="1">
    <source>
        <dbReference type="ARBA" id="ARBA00010790"/>
    </source>
</evidence>
<dbReference type="Pfam" id="PF00732">
    <property type="entry name" value="GMC_oxred_N"/>
    <property type="match status" value="1"/>
</dbReference>